<dbReference type="Proteomes" id="UP000235388">
    <property type="component" value="Unassembled WGS sequence"/>
</dbReference>
<comment type="caution">
    <text evidence="1">The sequence shown here is derived from an EMBL/GenBank/DDBJ whole genome shotgun (WGS) entry which is preliminary data.</text>
</comment>
<gene>
    <name evidence="1" type="ORF">PCANC_28038</name>
</gene>
<evidence type="ECO:0000313" key="1">
    <source>
        <dbReference type="EMBL" id="PLW23762.1"/>
    </source>
</evidence>
<evidence type="ECO:0000313" key="2">
    <source>
        <dbReference type="Proteomes" id="UP000235388"/>
    </source>
</evidence>
<name>A0A2N5TE36_9BASI</name>
<accession>A0A2N5TE36</accession>
<reference evidence="1 2" key="1">
    <citation type="submission" date="2017-11" db="EMBL/GenBank/DDBJ databases">
        <title>De novo assembly and phasing of dikaryotic genomes from two isolates of Puccinia coronata f. sp. avenae, the causal agent of oat crown rust.</title>
        <authorList>
            <person name="Miller M.E."/>
            <person name="Zhang Y."/>
            <person name="Omidvar V."/>
            <person name="Sperschneider J."/>
            <person name="Schwessinger B."/>
            <person name="Raley C."/>
            <person name="Palmer J.M."/>
            <person name="Garnica D."/>
            <person name="Upadhyaya N."/>
            <person name="Rathjen J."/>
            <person name="Taylor J.M."/>
            <person name="Park R.F."/>
            <person name="Dodds P.N."/>
            <person name="Hirsch C.D."/>
            <person name="Kianian S.F."/>
            <person name="Figueroa M."/>
        </authorList>
    </citation>
    <scope>NUCLEOTIDE SEQUENCE [LARGE SCALE GENOMIC DNA]</scope>
    <source>
        <strain evidence="1">12NC29</strain>
    </source>
</reference>
<dbReference type="OrthoDB" id="2506334at2759"/>
<proteinExistence type="predicted"/>
<dbReference type="STRING" id="200324.A0A2N5TE36"/>
<dbReference type="EMBL" id="PGCJ01000709">
    <property type="protein sequence ID" value="PLW23762.1"/>
    <property type="molecule type" value="Genomic_DNA"/>
</dbReference>
<sequence length="313" mass="35636">MLDVKRKGLARNVLDFSLAQQKGIIAAYMDVFNIKDRNEAVAQIKGCQEHFCQSVTRIKRNRAVIQAKEANLFQTMCEGLLAKQTKGGETHKQKVDAMRRRFPKVKKWLDWWSMADVEAMLFPSRRSMLEDSPNGNDGIPSTTNAQESMHRVYYMFSAGKKPLLLGMIELFGFVKALKTNWRLITRGTTIGYGSESKKQIGVAQLLGWKKPTKRQREVNNGRAPDTTATLALDSQPAKKRARLGRPPNAPNVDRNPITTFLSYGASNDYKRHNRCWLYAVLESLYAVYSPLWLQRLGGKKNEVFYNVVTHFTS</sequence>
<dbReference type="AlphaFoldDB" id="A0A2N5TE36"/>
<organism evidence="1 2">
    <name type="scientific">Puccinia coronata f. sp. avenae</name>
    <dbReference type="NCBI Taxonomy" id="200324"/>
    <lineage>
        <taxon>Eukaryota</taxon>
        <taxon>Fungi</taxon>
        <taxon>Dikarya</taxon>
        <taxon>Basidiomycota</taxon>
        <taxon>Pucciniomycotina</taxon>
        <taxon>Pucciniomycetes</taxon>
        <taxon>Pucciniales</taxon>
        <taxon>Pucciniaceae</taxon>
        <taxon>Puccinia</taxon>
    </lineage>
</organism>
<keyword evidence="2" id="KW-1185">Reference proteome</keyword>
<protein>
    <submittedName>
        <fullName evidence="1">Uncharacterized protein</fullName>
    </submittedName>
</protein>